<protein>
    <recommendedName>
        <fullName evidence="4">DUF192 domain-containing protein</fullName>
    </recommendedName>
</protein>
<dbReference type="Proteomes" id="UP000325797">
    <property type="component" value="Chromosome"/>
</dbReference>
<organism evidence="2 3">
    <name type="scientific">Hypericibacter adhaerens</name>
    <dbReference type="NCBI Taxonomy" id="2602016"/>
    <lineage>
        <taxon>Bacteria</taxon>
        <taxon>Pseudomonadati</taxon>
        <taxon>Pseudomonadota</taxon>
        <taxon>Alphaproteobacteria</taxon>
        <taxon>Rhodospirillales</taxon>
        <taxon>Dongiaceae</taxon>
        <taxon>Hypericibacter</taxon>
    </lineage>
</organism>
<evidence type="ECO:0000256" key="1">
    <source>
        <dbReference type="SAM" id="SignalP"/>
    </source>
</evidence>
<keyword evidence="1" id="KW-0732">Signal</keyword>
<dbReference type="InterPro" id="IPR003795">
    <property type="entry name" value="DUF192"/>
</dbReference>
<reference evidence="2 3" key="1">
    <citation type="submission" date="2019-08" db="EMBL/GenBank/DDBJ databases">
        <title>Hyperibacter terrae gen. nov., sp. nov. and Hyperibacter viscosus sp. nov., two new members in the family Rhodospirillaceae isolated from the rhizosphere of Hypericum perforatum.</title>
        <authorList>
            <person name="Noviana Z."/>
        </authorList>
    </citation>
    <scope>NUCLEOTIDE SEQUENCE [LARGE SCALE GENOMIC DNA]</scope>
    <source>
        <strain evidence="2 3">R5959</strain>
    </source>
</reference>
<dbReference type="Pfam" id="PF02643">
    <property type="entry name" value="DUF192"/>
    <property type="match status" value="1"/>
</dbReference>
<name>A0A5J6N0L0_9PROT</name>
<dbReference type="PANTHER" id="PTHR37953:SF1">
    <property type="entry name" value="UPF0127 PROTEIN MJ1496"/>
    <property type="match status" value="1"/>
</dbReference>
<gene>
    <name evidence="2" type="ORF">FRZ61_24170</name>
</gene>
<feature type="chain" id="PRO_5023885533" description="DUF192 domain-containing protein" evidence="1">
    <location>
        <begin position="26"/>
        <end position="155"/>
    </location>
</feature>
<dbReference type="InterPro" id="IPR038695">
    <property type="entry name" value="Saro_0823-like_sf"/>
</dbReference>
<proteinExistence type="predicted"/>
<evidence type="ECO:0000313" key="2">
    <source>
        <dbReference type="EMBL" id="QEX22485.1"/>
    </source>
</evidence>
<evidence type="ECO:0000313" key="3">
    <source>
        <dbReference type="Proteomes" id="UP000325797"/>
    </source>
</evidence>
<keyword evidence="3" id="KW-1185">Reference proteome</keyword>
<dbReference type="KEGG" id="hadh:FRZ61_24170"/>
<accession>A0A5J6N0L0</accession>
<dbReference type="PANTHER" id="PTHR37953">
    <property type="entry name" value="UPF0127 PROTEIN MJ1496"/>
    <property type="match status" value="1"/>
</dbReference>
<dbReference type="Gene3D" id="2.60.120.1140">
    <property type="entry name" value="Protein of unknown function DUF192"/>
    <property type="match status" value="1"/>
</dbReference>
<dbReference type="EMBL" id="CP042582">
    <property type="protein sequence ID" value="QEX22485.1"/>
    <property type="molecule type" value="Genomic_DNA"/>
</dbReference>
<evidence type="ECO:0008006" key="4">
    <source>
        <dbReference type="Google" id="ProtNLM"/>
    </source>
</evidence>
<sequence length="155" mass="16524">MTAMRRFLACLLGFLLALSPAAGHAAPDLTPLTIQTAAGQSLAFRVELARTEAERELGLMYRQKLAPDAGMLFLYPTDRPVAFWMKNTLIPLDMLFIKRDGTILSIAERAVPLSEATIPSAGPVAAVLELNGGTVSHLGIKPGDRVECEALPPGG</sequence>
<feature type="signal peptide" evidence="1">
    <location>
        <begin position="1"/>
        <end position="25"/>
    </location>
</feature>
<dbReference type="AlphaFoldDB" id="A0A5J6N0L0"/>